<keyword evidence="1" id="KW-0812">Transmembrane</keyword>
<sequence>MMINQRLVSQKHSQWPPESFRLSPGLRASAVLLLPWMSETFFNPVWPSKSFRLSPGLRACAASFLPWMSETFYDFYMIVVFIIFKGKYICCVWVYDDNPKACFSKHSQWPPKSFRLSPGLRACAASFLPWMSETFYDLYIVVFHYLRLKIQFCKACFSKHSQWPPESFRFSPGLRACAVFILPWMSETFYYIFIIVSLFKYNL</sequence>
<comment type="caution">
    <text evidence="2">The sequence shown here is derived from an EMBL/GenBank/DDBJ whole genome shotgun (WGS) entry which is preliminary data.</text>
</comment>
<dbReference type="EMBL" id="JABEZW010000003">
    <property type="protein sequence ID" value="MBA0761108.1"/>
    <property type="molecule type" value="Genomic_DNA"/>
</dbReference>
<keyword evidence="1" id="KW-1133">Transmembrane helix</keyword>
<feature type="transmembrane region" description="Helical" evidence="1">
    <location>
        <begin position="75"/>
        <end position="95"/>
    </location>
</feature>
<evidence type="ECO:0000313" key="3">
    <source>
        <dbReference type="Proteomes" id="UP000593568"/>
    </source>
</evidence>
<organism evidence="2 3">
    <name type="scientific">Gossypium trilobum</name>
    <dbReference type="NCBI Taxonomy" id="34281"/>
    <lineage>
        <taxon>Eukaryota</taxon>
        <taxon>Viridiplantae</taxon>
        <taxon>Streptophyta</taxon>
        <taxon>Embryophyta</taxon>
        <taxon>Tracheophyta</taxon>
        <taxon>Spermatophyta</taxon>
        <taxon>Magnoliopsida</taxon>
        <taxon>eudicotyledons</taxon>
        <taxon>Gunneridae</taxon>
        <taxon>Pentapetalae</taxon>
        <taxon>rosids</taxon>
        <taxon>malvids</taxon>
        <taxon>Malvales</taxon>
        <taxon>Malvaceae</taxon>
        <taxon>Malvoideae</taxon>
        <taxon>Gossypium</taxon>
    </lineage>
</organism>
<dbReference type="Proteomes" id="UP000593568">
    <property type="component" value="Unassembled WGS sequence"/>
</dbReference>
<evidence type="ECO:0000313" key="2">
    <source>
        <dbReference type="EMBL" id="MBA0761108.1"/>
    </source>
</evidence>
<gene>
    <name evidence="2" type="ORF">Gotri_023797</name>
</gene>
<keyword evidence="3" id="KW-1185">Reference proteome</keyword>
<evidence type="ECO:0000256" key="1">
    <source>
        <dbReference type="SAM" id="Phobius"/>
    </source>
</evidence>
<reference evidence="2 3" key="1">
    <citation type="journal article" date="2019" name="Genome Biol. Evol.">
        <title>Insights into the evolution of the New World diploid cottons (Gossypium, subgenus Houzingenia) based on genome sequencing.</title>
        <authorList>
            <person name="Grover C.E."/>
            <person name="Arick M.A. 2nd"/>
            <person name="Thrash A."/>
            <person name="Conover J.L."/>
            <person name="Sanders W.S."/>
            <person name="Peterson D.G."/>
            <person name="Frelichowski J.E."/>
            <person name="Scheffler J.A."/>
            <person name="Scheffler B.E."/>
            <person name="Wendel J.F."/>
        </authorList>
    </citation>
    <scope>NUCLEOTIDE SEQUENCE [LARGE SCALE GENOMIC DNA]</scope>
    <source>
        <strain evidence="2">8</strain>
        <tissue evidence="2">Leaf</tissue>
    </source>
</reference>
<feature type="transmembrane region" description="Helical" evidence="1">
    <location>
        <begin position="177"/>
        <end position="199"/>
    </location>
</feature>
<dbReference type="AlphaFoldDB" id="A0A7J9DKB6"/>
<proteinExistence type="predicted"/>
<name>A0A7J9DKB6_9ROSI</name>
<protein>
    <submittedName>
        <fullName evidence="2">Uncharacterized protein</fullName>
    </submittedName>
</protein>
<accession>A0A7J9DKB6</accession>
<keyword evidence="1" id="KW-0472">Membrane</keyword>